<evidence type="ECO:0000313" key="1">
    <source>
        <dbReference type="EMBL" id="GKZ27656.1"/>
    </source>
</evidence>
<comment type="caution">
    <text evidence="1">The sequence shown here is derived from an EMBL/GenBank/DDBJ whole genome shotgun (WGS) entry which is preliminary data.</text>
</comment>
<gene>
    <name evidence="1" type="ORF">AbraCBS73388_005183</name>
</gene>
<organism evidence="1 2">
    <name type="scientific">Aspergillus brasiliensis</name>
    <dbReference type="NCBI Taxonomy" id="319629"/>
    <lineage>
        <taxon>Eukaryota</taxon>
        <taxon>Fungi</taxon>
        <taxon>Dikarya</taxon>
        <taxon>Ascomycota</taxon>
        <taxon>Pezizomycotina</taxon>
        <taxon>Eurotiomycetes</taxon>
        <taxon>Eurotiomycetidae</taxon>
        <taxon>Eurotiales</taxon>
        <taxon>Aspergillaceae</taxon>
        <taxon>Aspergillus</taxon>
        <taxon>Aspergillus subgen. Circumdati</taxon>
    </lineage>
</organism>
<name>A0A9W5Z4R0_9EURO</name>
<proteinExistence type="predicted"/>
<dbReference type="Proteomes" id="UP001143548">
    <property type="component" value="Unassembled WGS sequence"/>
</dbReference>
<dbReference type="AlphaFoldDB" id="A0A9W5Z4R0"/>
<evidence type="ECO:0000313" key="2">
    <source>
        <dbReference type="Proteomes" id="UP001143548"/>
    </source>
</evidence>
<dbReference type="EMBL" id="BROQ01000249">
    <property type="protein sequence ID" value="GKZ27656.1"/>
    <property type="molecule type" value="Genomic_DNA"/>
</dbReference>
<reference evidence="1" key="1">
    <citation type="submission" date="2022-07" db="EMBL/GenBank/DDBJ databases">
        <title>Taxonomy of Aspergillus series Nigri: significant species reduction supported by multi-species coalescent approaches.</title>
        <authorList>
            <person name="Bian C."/>
            <person name="Kusuya Y."/>
            <person name="Sklenar F."/>
            <person name="D'hooge E."/>
            <person name="Yaguchi T."/>
            <person name="Takahashi H."/>
            <person name="Hubka V."/>
        </authorList>
    </citation>
    <scope>NUCLEOTIDE SEQUENCE</scope>
    <source>
        <strain evidence="1">CBS 733.88</strain>
    </source>
</reference>
<accession>A0A9W5Z4R0</accession>
<sequence>MSKLERQIKASISTNCDNQESRTLNKEIEKQFSLAKSEYECERDQERFKKGTPSHPAEAIISPQKVGPTFKISPDTTGGNWELSSSERLPIPSGLKEILRDLDLVAEHSADRVVQGRARLDAILFKALATAIISSADAPIHSVYLQTDKYINMPWESDTGLQFLWGRVDYSLWYGGPGKMETNFVVCAASLGQISYYRVLTYMAMIHHARRMAGREDTSVYGLVTDASCWRFLRLDNDDKYSVRVYDWDQGEAIEVLATLKRIFAHASGLSGAMACGSSLEEMSGLEFTSSQ</sequence>
<protein>
    <submittedName>
        <fullName evidence="1">Uncharacterized protein</fullName>
    </submittedName>
</protein>